<gene>
    <name evidence="3" type="ORF">GCM10025881_34800</name>
</gene>
<dbReference type="PANTHER" id="PTHR43140:SF1">
    <property type="entry name" value="TYPE I RESTRICTION ENZYME ECOKI SPECIFICITY SUBUNIT"/>
    <property type="match status" value="1"/>
</dbReference>
<evidence type="ECO:0000256" key="2">
    <source>
        <dbReference type="ARBA" id="ARBA00023125"/>
    </source>
</evidence>
<evidence type="ECO:0000313" key="4">
    <source>
        <dbReference type="Proteomes" id="UP001157034"/>
    </source>
</evidence>
<dbReference type="SUPFAM" id="SSF116734">
    <property type="entry name" value="DNA methylase specificity domain"/>
    <property type="match status" value="2"/>
</dbReference>
<keyword evidence="4" id="KW-1185">Reference proteome</keyword>
<dbReference type="Gene3D" id="3.90.220.20">
    <property type="entry name" value="DNA methylase specificity domains"/>
    <property type="match status" value="2"/>
</dbReference>
<dbReference type="Gene3D" id="1.10.287.1120">
    <property type="entry name" value="Bipartite methylase S protein"/>
    <property type="match status" value="1"/>
</dbReference>
<keyword evidence="1" id="KW-0680">Restriction system</keyword>
<evidence type="ECO:0000313" key="3">
    <source>
        <dbReference type="EMBL" id="GMA96656.1"/>
    </source>
</evidence>
<proteinExistence type="predicted"/>
<keyword evidence="2" id="KW-0238">DNA-binding</keyword>
<comment type="caution">
    <text evidence="3">The sequence shown here is derived from an EMBL/GenBank/DDBJ whole genome shotgun (WGS) entry which is preliminary data.</text>
</comment>
<dbReference type="InterPro" id="IPR044946">
    <property type="entry name" value="Restrct_endonuc_typeI_TRD_sf"/>
</dbReference>
<sequence>MRAKYVAPISRDTVDPTSISGEVIHYSIPALEATGSPVRELASEIESGKLVVRAGDILVSKLNPRKSRVHIVPSDGDVPTISSSEFVVFRPRLVHGPYLAYAMSSAQSTQWFSANTRSVTRSHQRVEPSVVGDLEVPDLTLDVQRQIADYLDAQTAKIDALIGKQEQLIQTLAERRQAVISHAVTKGLDPNAPMKDSGVVWLGAVPRSWRLSSLKRLIRSQASGTSVNAMDVPAEGDEVGVLKTSSVSTGVFVPSENKTVIEADISRVTTPVESGSILVNRANSPERVGAAALVRESAPNLYLSDKIWQLSFERADAGWLYWWLQTATYRDQVSSLRVGTSSSMQNLSYEDFREIRIAVAPQAEQRRIAYYLDHETSKIDALSAKAREMIDVLKERRQALISAAVTGKIDVRGLA</sequence>
<protein>
    <submittedName>
        <fullName evidence="3">Restriction modification system DNA specificity domain-containing protein</fullName>
    </submittedName>
</protein>
<organism evidence="3 4">
    <name type="scientific">Pseudolysinimonas kribbensis</name>
    <dbReference type="NCBI Taxonomy" id="433641"/>
    <lineage>
        <taxon>Bacteria</taxon>
        <taxon>Bacillati</taxon>
        <taxon>Actinomycetota</taxon>
        <taxon>Actinomycetes</taxon>
        <taxon>Micrococcales</taxon>
        <taxon>Microbacteriaceae</taxon>
        <taxon>Pseudolysinimonas</taxon>
    </lineage>
</organism>
<dbReference type="PANTHER" id="PTHR43140">
    <property type="entry name" value="TYPE-1 RESTRICTION ENZYME ECOKI SPECIFICITY PROTEIN"/>
    <property type="match status" value="1"/>
</dbReference>
<reference evidence="4" key="1">
    <citation type="journal article" date="2019" name="Int. J. Syst. Evol. Microbiol.">
        <title>The Global Catalogue of Microorganisms (GCM) 10K type strain sequencing project: providing services to taxonomists for standard genome sequencing and annotation.</title>
        <authorList>
            <consortium name="The Broad Institute Genomics Platform"/>
            <consortium name="The Broad Institute Genome Sequencing Center for Infectious Disease"/>
            <person name="Wu L."/>
            <person name="Ma J."/>
        </authorList>
    </citation>
    <scope>NUCLEOTIDE SEQUENCE [LARGE SCALE GENOMIC DNA]</scope>
    <source>
        <strain evidence="4">NBRC 108894</strain>
    </source>
</reference>
<name>A0ABQ6K7M3_9MICO</name>
<accession>A0ABQ6K7M3</accession>
<dbReference type="InterPro" id="IPR051212">
    <property type="entry name" value="Type-I_RE_S_subunit"/>
</dbReference>
<dbReference type="Proteomes" id="UP001157034">
    <property type="component" value="Unassembled WGS sequence"/>
</dbReference>
<dbReference type="EMBL" id="BSVB01000001">
    <property type="protein sequence ID" value="GMA96656.1"/>
    <property type="molecule type" value="Genomic_DNA"/>
</dbReference>
<evidence type="ECO:0000256" key="1">
    <source>
        <dbReference type="ARBA" id="ARBA00022747"/>
    </source>
</evidence>